<evidence type="ECO:0000313" key="2">
    <source>
        <dbReference type="EMBL" id="OOP70194.1"/>
    </source>
</evidence>
<gene>
    <name evidence="2" type="ORF">BWZ43_01220</name>
</gene>
<name>A0A8E2LHF5_9BACI</name>
<dbReference type="AlphaFoldDB" id="A0A8E2LHF5"/>
<dbReference type="Pfam" id="PF08858">
    <property type="entry name" value="IDEAL"/>
    <property type="match status" value="1"/>
</dbReference>
<dbReference type="InterPro" id="IPR027393">
    <property type="entry name" value="Virus_scaffolding_prot_C"/>
</dbReference>
<reference evidence="2 3" key="1">
    <citation type="submission" date="2017-01" db="EMBL/GenBank/DDBJ databases">
        <title>Draft genome sequence of Bacillus oleronius.</title>
        <authorList>
            <person name="Allam M."/>
        </authorList>
    </citation>
    <scope>NUCLEOTIDE SEQUENCE [LARGE SCALE GENOMIC DNA]</scope>
    <source>
        <strain evidence="2 3">DSM 9356</strain>
    </source>
</reference>
<dbReference type="Proteomes" id="UP000189761">
    <property type="component" value="Unassembled WGS sequence"/>
</dbReference>
<protein>
    <recommendedName>
        <fullName evidence="1">IDEAL domain-containing protein</fullName>
    </recommendedName>
</protein>
<evidence type="ECO:0000259" key="1">
    <source>
        <dbReference type="SMART" id="SM00914"/>
    </source>
</evidence>
<sequence>MNPEQKRDQMASLLYSYLALKGVIGSSSIIKENEPSEIDQLIQEIEVFNLKNAIDKALDDGDKEAFMRLTGELNERITVSS</sequence>
<dbReference type="EMBL" id="MTLA01000012">
    <property type="protein sequence ID" value="OOP70194.1"/>
    <property type="molecule type" value="Genomic_DNA"/>
</dbReference>
<keyword evidence="3" id="KW-1185">Reference proteome</keyword>
<evidence type="ECO:0000313" key="3">
    <source>
        <dbReference type="Proteomes" id="UP000189761"/>
    </source>
</evidence>
<dbReference type="InterPro" id="IPR014957">
    <property type="entry name" value="IDEAL_dom"/>
</dbReference>
<feature type="domain" description="IDEAL" evidence="1">
    <location>
        <begin position="37"/>
        <end position="73"/>
    </location>
</feature>
<dbReference type="RefSeq" id="WP_078109250.1">
    <property type="nucleotide sequence ID" value="NZ_CP065424.1"/>
</dbReference>
<comment type="caution">
    <text evidence="2">The sequence shown here is derived from an EMBL/GenBank/DDBJ whole genome shotgun (WGS) entry which is preliminary data.</text>
</comment>
<proteinExistence type="predicted"/>
<dbReference type="SMART" id="SM00914">
    <property type="entry name" value="IDEAL"/>
    <property type="match status" value="1"/>
</dbReference>
<dbReference type="Gene3D" id="4.10.810.10">
    <property type="entry name" value="Virus Scaffolding Protein, Chain A"/>
    <property type="match status" value="1"/>
</dbReference>
<accession>A0A8E2LHF5</accession>
<organism evidence="2 3">
    <name type="scientific">Heyndrickxia oleronia</name>
    <dbReference type="NCBI Taxonomy" id="38875"/>
    <lineage>
        <taxon>Bacteria</taxon>
        <taxon>Bacillati</taxon>
        <taxon>Bacillota</taxon>
        <taxon>Bacilli</taxon>
        <taxon>Bacillales</taxon>
        <taxon>Bacillaceae</taxon>
        <taxon>Heyndrickxia</taxon>
    </lineage>
</organism>